<evidence type="ECO:0000259" key="17">
    <source>
        <dbReference type="Pfam" id="PF06155"/>
    </source>
</evidence>
<keyword evidence="10" id="KW-0408">Iron</keyword>
<dbReference type="GeneID" id="33563737"/>
<comment type="similarity">
    <text evidence="4">Belongs to the gamma-BBH/TMLD family.</text>
</comment>
<dbReference type="InterPro" id="IPR010376">
    <property type="entry name" value="GBBH-like_N"/>
</dbReference>
<dbReference type="Pfam" id="PF06155">
    <property type="entry name" value="GBBH-like_N"/>
    <property type="match status" value="1"/>
</dbReference>
<dbReference type="OrthoDB" id="408743at2759"/>
<evidence type="ECO:0000256" key="8">
    <source>
        <dbReference type="ARBA" id="ARBA00022964"/>
    </source>
</evidence>
<evidence type="ECO:0000256" key="2">
    <source>
        <dbReference type="ARBA" id="ARBA00001961"/>
    </source>
</evidence>
<reference evidence="18 19" key="1">
    <citation type="submission" date="2016-07" db="EMBL/GenBank/DDBJ databases">
        <title>Pervasive Adenine N6-methylation of Active Genes in Fungi.</title>
        <authorList>
            <consortium name="DOE Joint Genome Institute"/>
            <person name="Mondo S.J."/>
            <person name="Dannebaum R.O."/>
            <person name="Kuo R.C."/>
            <person name="Labutti K."/>
            <person name="Haridas S."/>
            <person name="Kuo A."/>
            <person name="Salamov A."/>
            <person name="Ahrendt S.R."/>
            <person name="Lipzen A."/>
            <person name="Sullivan W."/>
            <person name="Andreopoulos W.B."/>
            <person name="Clum A."/>
            <person name="Lindquist E."/>
            <person name="Daum C."/>
            <person name="Ramamoorthy G.K."/>
            <person name="Gryganskyi A."/>
            <person name="Culley D."/>
            <person name="Magnuson J.K."/>
            <person name="James T.Y."/>
            <person name="O'Malley M.A."/>
            <person name="Stajich J.E."/>
            <person name="Spatafora J.W."/>
            <person name="Visel A."/>
            <person name="Grigoriev I.V."/>
        </authorList>
    </citation>
    <scope>NUCLEOTIDE SEQUENCE [LARGE SCALE GENOMIC DNA]</scope>
    <source>
        <strain evidence="18 19">NRRL 3116</strain>
    </source>
</reference>
<evidence type="ECO:0000256" key="9">
    <source>
        <dbReference type="ARBA" id="ARBA00023002"/>
    </source>
</evidence>
<dbReference type="FunFam" id="3.60.130.10:FF:000001">
    <property type="entry name" value="Trimethyllysine dioxygenase, mitochondrial"/>
    <property type="match status" value="1"/>
</dbReference>
<dbReference type="InterPro" id="IPR042098">
    <property type="entry name" value="TauD-like_sf"/>
</dbReference>
<evidence type="ECO:0000256" key="1">
    <source>
        <dbReference type="ARBA" id="ARBA00001954"/>
    </source>
</evidence>
<evidence type="ECO:0000256" key="4">
    <source>
        <dbReference type="ARBA" id="ARBA00008654"/>
    </source>
</evidence>
<dbReference type="InterPro" id="IPR012776">
    <property type="entry name" value="Trimethyllysine_dOase"/>
</dbReference>
<evidence type="ECO:0000256" key="6">
    <source>
        <dbReference type="ARBA" id="ARBA00022723"/>
    </source>
</evidence>
<evidence type="ECO:0000256" key="15">
    <source>
        <dbReference type="ARBA" id="ARBA00049334"/>
    </source>
</evidence>
<dbReference type="AlphaFoldDB" id="A0A1Y2GV04"/>
<dbReference type="EMBL" id="MCFF01000008">
    <property type="protein sequence ID" value="ORZ24912.1"/>
    <property type="molecule type" value="Genomic_DNA"/>
</dbReference>
<evidence type="ECO:0000256" key="10">
    <source>
        <dbReference type="ARBA" id="ARBA00023004"/>
    </source>
</evidence>
<evidence type="ECO:0000256" key="5">
    <source>
        <dbReference type="ARBA" id="ARBA00012267"/>
    </source>
</evidence>
<accession>A0A1Y2GV04</accession>
<dbReference type="InterPro" id="IPR038492">
    <property type="entry name" value="GBBH-like_N_sf"/>
</dbReference>
<dbReference type="RefSeq" id="XP_021883893.1">
    <property type="nucleotide sequence ID" value="XM_022021893.1"/>
</dbReference>
<dbReference type="Gene3D" id="3.60.130.10">
    <property type="entry name" value="Clavaminate synthase-like"/>
    <property type="match status" value="1"/>
</dbReference>
<evidence type="ECO:0000256" key="14">
    <source>
        <dbReference type="ARBA" id="ARBA00046008"/>
    </source>
</evidence>
<comment type="catalytic activity">
    <reaction evidence="15">
        <text>N(6),N(6),N(6)-trimethyl-L-lysine + 2-oxoglutarate + O2 = (3S)-3-hydroxy-N(6),N(6),N(6)-trimethyl-L-lysine + succinate + CO2</text>
        <dbReference type="Rhea" id="RHEA:14181"/>
        <dbReference type="ChEBI" id="CHEBI:15379"/>
        <dbReference type="ChEBI" id="CHEBI:16526"/>
        <dbReference type="ChEBI" id="CHEBI:16810"/>
        <dbReference type="ChEBI" id="CHEBI:30031"/>
        <dbReference type="ChEBI" id="CHEBI:58100"/>
        <dbReference type="ChEBI" id="CHEBI:141499"/>
        <dbReference type="EC" id="1.14.11.8"/>
    </reaction>
</comment>
<feature type="domain" description="Gamma-butyrobetaine hydroxylase-like N-terminal" evidence="17">
    <location>
        <begin position="102"/>
        <end position="180"/>
    </location>
</feature>
<comment type="caution">
    <text evidence="18">The sequence shown here is derived from an EMBL/GenBank/DDBJ whole genome shotgun (WGS) entry which is preliminary data.</text>
</comment>
<dbReference type="CDD" id="cd00250">
    <property type="entry name" value="CAS_like"/>
    <property type="match status" value="1"/>
</dbReference>
<dbReference type="PANTHER" id="PTHR10696">
    <property type="entry name" value="GAMMA-BUTYROBETAINE HYDROXYLASE-RELATED"/>
    <property type="match status" value="1"/>
</dbReference>
<dbReference type="GO" id="GO:0050353">
    <property type="term" value="F:trimethyllysine dioxygenase activity"/>
    <property type="evidence" value="ECO:0007669"/>
    <property type="project" value="UniProtKB-EC"/>
</dbReference>
<evidence type="ECO:0000313" key="18">
    <source>
        <dbReference type="EMBL" id="ORZ24912.1"/>
    </source>
</evidence>
<keyword evidence="6" id="KW-0479">Metal-binding</keyword>
<keyword evidence="8" id="KW-0223">Dioxygenase</keyword>
<keyword evidence="9" id="KW-0560">Oxidoreductase</keyword>
<gene>
    <name evidence="18" type="ORF">BCR41DRAFT_333506</name>
</gene>
<dbReference type="UniPathway" id="UPA00118"/>
<proteinExistence type="inferred from homology"/>
<dbReference type="Gene3D" id="3.30.2020.30">
    <property type="match status" value="1"/>
</dbReference>
<dbReference type="SUPFAM" id="SSF51197">
    <property type="entry name" value="Clavaminate synthase-like"/>
    <property type="match status" value="1"/>
</dbReference>
<evidence type="ECO:0000256" key="12">
    <source>
        <dbReference type="ARBA" id="ARBA00031778"/>
    </source>
</evidence>
<evidence type="ECO:0000256" key="11">
    <source>
        <dbReference type="ARBA" id="ARBA00030363"/>
    </source>
</evidence>
<dbReference type="FunFam" id="3.30.2020.30:FF:000002">
    <property type="entry name" value="Putative gamma-butyrobetaine dioxygenase"/>
    <property type="match status" value="1"/>
</dbReference>
<comment type="cofactor">
    <cofactor evidence="2">
        <name>L-ascorbate</name>
        <dbReference type="ChEBI" id="CHEBI:38290"/>
    </cofactor>
</comment>
<evidence type="ECO:0000256" key="3">
    <source>
        <dbReference type="ARBA" id="ARBA00005022"/>
    </source>
</evidence>
<dbReference type="EC" id="1.14.11.8" evidence="5"/>
<comment type="function">
    <text evidence="14">Converts trimethyllysine (TML) into hydroxytrimethyllysine (HTML).</text>
</comment>
<dbReference type="Proteomes" id="UP000193648">
    <property type="component" value="Unassembled WGS sequence"/>
</dbReference>
<comment type="pathway">
    <text evidence="3">Amine and polyamine biosynthesis; carnitine biosynthesis.</text>
</comment>
<dbReference type="PANTHER" id="PTHR10696:SF51">
    <property type="entry name" value="TRIMETHYLLYSINE DIOXYGENASE, MITOCHONDRIAL"/>
    <property type="match status" value="1"/>
</dbReference>
<dbReference type="Pfam" id="PF02668">
    <property type="entry name" value="TauD"/>
    <property type="match status" value="1"/>
</dbReference>
<evidence type="ECO:0000256" key="13">
    <source>
        <dbReference type="ARBA" id="ARBA00032283"/>
    </source>
</evidence>
<evidence type="ECO:0000256" key="7">
    <source>
        <dbReference type="ARBA" id="ARBA00022873"/>
    </source>
</evidence>
<dbReference type="GO" id="GO:0005739">
    <property type="term" value="C:mitochondrion"/>
    <property type="evidence" value="ECO:0007669"/>
    <property type="project" value="TreeGrafter"/>
</dbReference>
<evidence type="ECO:0000313" key="19">
    <source>
        <dbReference type="Proteomes" id="UP000193648"/>
    </source>
</evidence>
<dbReference type="NCBIfam" id="TIGR02410">
    <property type="entry name" value="carnitine_TMLD"/>
    <property type="match status" value="1"/>
</dbReference>
<dbReference type="GO" id="GO:0045329">
    <property type="term" value="P:carnitine biosynthetic process"/>
    <property type="evidence" value="ECO:0007669"/>
    <property type="project" value="UniProtKB-UniPathway"/>
</dbReference>
<comment type="cofactor">
    <cofactor evidence="1">
        <name>Fe(2+)</name>
        <dbReference type="ChEBI" id="CHEBI:29033"/>
    </cofactor>
</comment>
<keyword evidence="19" id="KW-1185">Reference proteome</keyword>
<sequence length="477" mass="54023">MNTSITLAALRKFVLPGRAAVAQRLTTVQQSSNISTVPAKVPTSMIASRAALSRSLLLRARGSLVFAQSGCYSSWTNRRYYSSGAKASLVNQEDQNNVSIVDKKVHLHWADGTTSRFHSFWLRDHCHCAECYHTVTKQRLVNTFKIPRDIKPKAVSLTPDGVKIIWNDNAHESHYGYDWLQAHSYDPKIGGPFKPEGDAKITWDNSIASNLPEVPFRDVMETDNGLAKWLNNIHVYGFSYVSGVPVTAEATEKLAKRITFIRETHYGGFWEFTSDLGHGDTAFTDIALGAHTDTTYFTDPAGLQMFHLLHHDGEGGHNLLVDGFQCAKVLKEKYPESYKTLSEIGVPSHSAGDVDTHVVPTPRRNPILNHDPISQELIQIRFNNDDRSTLDHLKPEQVEAFYDALFDWNKVLTDDKHMLWTKFQPGRVLIFDNYRVLHGRSGFTGKRRMCGAYTNWDDYRSRWRTLNIPSEQLSLEL</sequence>
<dbReference type="InterPro" id="IPR003819">
    <property type="entry name" value="TauD/TfdA-like"/>
</dbReference>
<dbReference type="STRING" id="64571.A0A1Y2GV04"/>
<dbReference type="InterPro" id="IPR050411">
    <property type="entry name" value="AlphaKG_dependent_hydroxylases"/>
</dbReference>
<dbReference type="GO" id="GO:0005506">
    <property type="term" value="F:iron ion binding"/>
    <property type="evidence" value="ECO:0007669"/>
    <property type="project" value="InterPro"/>
</dbReference>
<evidence type="ECO:0000259" key="16">
    <source>
        <dbReference type="Pfam" id="PF02668"/>
    </source>
</evidence>
<organism evidence="18 19">
    <name type="scientific">Lobosporangium transversale</name>
    <dbReference type="NCBI Taxonomy" id="64571"/>
    <lineage>
        <taxon>Eukaryota</taxon>
        <taxon>Fungi</taxon>
        <taxon>Fungi incertae sedis</taxon>
        <taxon>Mucoromycota</taxon>
        <taxon>Mortierellomycotina</taxon>
        <taxon>Mortierellomycetes</taxon>
        <taxon>Mortierellales</taxon>
        <taxon>Mortierellaceae</taxon>
        <taxon>Lobosporangium</taxon>
    </lineage>
</organism>
<keyword evidence="7" id="KW-0124">Carnitine biosynthesis</keyword>
<name>A0A1Y2GV04_9FUNG</name>
<protein>
    <recommendedName>
        <fullName evidence="5">trimethyllysine dioxygenase</fullName>
        <ecNumber evidence="5">1.14.11.8</ecNumber>
    </recommendedName>
    <alternativeName>
        <fullName evidence="12">Epsilon-trimethyllysine 2-oxoglutarate dioxygenase</fullName>
    </alternativeName>
    <alternativeName>
        <fullName evidence="11">TML hydroxylase</fullName>
    </alternativeName>
    <alternativeName>
        <fullName evidence="13">TML-alpha-ketoglutarate dioxygenase</fullName>
    </alternativeName>
</protein>
<dbReference type="InParanoid" id="A0A1Y2GV04"/>
<feature type="domain" description="TauD/TfdA-like" evidence="16">
    <location>
        <begin position="213"/>
        <end position="453"/>
    </location>
</feature>